<keyword evidence="1" id="KW-0175">Coiled coil</keyword>
<feature type="signal peptide" evidence="2">
    <location>
        <begin position="1"/>
        <end position="18"/>
    </location>
</feature>
<keyword evidence="2" id="KW-0732">Signal</keyword>
<evidence type="ECO:0000256" key="1">
    <source>
        <dbReference type="SAM" id="Coils"/>
    </source>
</evidence>
<organism evidence="3 4">
    <name type="scientific">Paramecium primaurelia</name>
    <dbReference type="NCBI Taxonomy" id="5886"/>
    <lineage>
        <taxon>Eukaryota</taxon>
        <taxon>Sar</taxon>
        <taxon>Alveolata</taxon>
        <taxon>Ciliophora</taxon>
        <taxon>Intramacronucleata</taxon>
        <taxon>Oligohymenophorea</taxon>
        <taxon>Peniculida</taxon>
        <taxon>Parameciidae</taxon>
        <taxon>Paramecium</taxon>
    </lineage>
</organism>
<gene>
    <name evidence="3" type="ORF">PPRIM_AZ9-3.1.T0480012</name>
</gene>
<name>A0A8S1LUM9_PARPR</name>
<evidence type="ECO:0000256" key="2">
    <source>
        <dbReference type="SAM" id="SignalP"/>
    </source>
</evidence>
<feature type="chain" id="PRO_5035917010" description="Transmembrane protein" evidence="2">
    <location>
        <begin position="19"/>
        <end position="232"/>
    </location>
</feature>
<dbReference type="Proteomes" id="UP000688137">
    <property type="component" value="Unassembled WGS sequence"/>
</dbReference>
<sequence>MKLILNIFLRLMYLLKSAIQFLQIQVESSNVQQMQVCVEINNSLTAFSYSYFQIIQYYKDRSLVVQQQTMKIDENFLKLDSIILKFLLILIQIIVKNSLKSLINSKFQGINFQQCRYSDFWIFLEFKSEALGNLDITCKNIKLEFKHILLRISRILKMCELNKEELKRILQGLNNQIELIDIDLSQFLKRFSAIEQKDLVRQLEKNKIDVYLMSRRLINLKILVKSGSSRIF</sequence>
<feature type="coiled-coil region" evidence="1">
    <location>
        <begin position="156"/>
        <end position="183"/>
    </location>
</feature>
<dbReference type="EMBL" id="CAJJDM010000048">
    <property type="protein sequence ID" value="CAD8071710.1"/>
    <property type="molecule type" value="Genomic_DNA"/>
</dbReference>
<protein>
    <recommendedName>
        <fullName evidence="5">Transmembrane protein</fullName>
    </recommendedName>
</protein>
<comment type="caution">
    <text evidence="3">The sequence shown here is derived from an EMBL/GenBank/DDBJ whole genome shotgun (WGS) entry which is preliminary data.</text>
</comment>
<reference evidence="3" key="1">
    <citation type="submission" date="2021-01" db="EMBL/GenBank/DDBJ databases">
        <authorList>
            <consortium name="Genoscope - CEA"/>
            <person name="William W."/>
        </authorList>
    </citation>
    <scope>NUCLEOTIDE SEQUENCE</scope>
</reference>
<accession>A0A8S1LUM9</accession>
<evidence type="ECO:0000313" key="4">
    <source>
        <dbReference type="Proteomes" id="UP000688137"/>
    </source>
</evidence>
<evidence type="ECO:0008006" key="5">
    <source>
        <dbReference type="Google" id="ProtNLM"/>
    </source>
</evidence>
<keyword evidence="4" id="KW-1185">Reference proteome</keyword>
<proteinExistence type="predicted"/>
<evidence type="ECO:0000313" key="3">
    <source>
        <dbReference type="EMBL" id="CAD8071710.1"/>
    </source>
</evidence>
<dbReference type="AlphaFoldDB" id="A0A8S1LUM9"/>